<sequence>MEARRKRKEEKKERERMENDLRVARIVDMQLSHRWGSLRQQQEISSKKDRSRRKKKLQRKLRRREEPSEPEFDEEVEALRADTERMELCPNSSSTNDDNCAAPAITPLTRTARKMYSTSRGRGRPRKMLPLKPYNIASEIVPEAGPDARARSIRNAKEQLKTLDYKEVKDLCKREQVPYIRKQQAIANLVEHRAPRAFGRDRMAPPATHPPPLPVITESSSEAASSSDVFDEGSGSDEWSNWPVERLWGICRGLIRERKKQVGVNCKLEASLRWVVFALPKRGGIRWGHKFLNDWTSWCLDHDDGFNSASCCVYVAISPFCKAVYIGKTERNLDTRWGEHLRKCGQGGPGNHFRRWLSSYGKENYVLLSLIGAPVHELLAVENFYIRHWCPILNTVGRKCSNSPRRRRGKRERRKCPVDKQETCAEVRIISFCVNNGKGSMQLNNLLIEQDRNQIRNFTLASSGGTSWYDGWKRVKRLFG</sequence>
<name>A0A388K4N0_CHABU</name>
<feature type="compositionally biased region" description="Basic residues" evidence="1">
    <location>
        <begin position="49"/>
        <end position="62"/>
    </location>
</feature>
<dbReference type="AlphaFoldDB" id="A0A388K4N0"/>
<dbReference type="EMBL" id="BFEA01000056">
    <property type="protein sequence ID" value="GBG64997.1"/>
    <property type="molecule type" value="Genomic_DNA"/>
</dbReference>
<gene>
    <name evidence="3" type="ORF">CBR_g48746</name>
</gene>
<dbReference type="InterPro" id="IPR000305">
    <property type="entry name" value="GIY-YIG_endonuc"/>
</dbReference>
<feature type="compositionally biased region" description="Basic and acidic residues" evidence="1">
    <location>
        <begin position="10"/>
        <end position="25"/>
    </location>
</feature>
<dbReference type="SUPFAM" id="SSF82771">
    <property type="entry name" value="GIY-YIG endonuclease"/>
    <property type="match status" value="1"/>
</dbReference>
<protein>
    <recommendedName>
        <fullName evidence="2">GIY-YIG domain-containing protein</fullName>
    </recommendedName>
</protein>
<feature type="domain" description="GIY-YIG" evidence="2">
    <location>
        <begin position="309"/>
        <end position="395"/>
    </location>
</feature>
<reference evidence="3 4" key="1">
    <citation type="journal article" date="2018" name="Cell">
        <title>The Chara Genome: Secondary Complexity and Implications for Plant Terrestrialization.</title>
        <authorList>
            <person name="Nishiyama T."/>
            <person name="Sakayama H."/>
            <person name="Vries J.D."/>
            <person name="Buschmann H."/>
            <person name="Saint-Marcoux D."/>
            <person name="Ullrich K.K."/>
            <person name="Haas F.B."/>
            <person name="Vanderstraeten L."/>
            <person name="Becker D."/>
            <person name="Lang D."/>
            <person name="Vosolsobe S."/>
            <person name="Rombauts S."/>
            <person name="Wilhelmsson P.K.I."/>
            <person name="Janitza P."/>
            <person name="Kern R."/>
            <person name="Heyl A."/>
            <person name="Rumpler F."/>
            <person name="Villalobos L.I.A.C."/>
            <person name="Clay J.M."/>
            <person name="Skokan R."/>
            <person name="Toyoda A."/>
            <person name="Suzuki Y."/>
            <person name="Kagoshima H."/>
            <person name="Schijlen E."/>
            <person name="Tajeshwar N."/>
            <person name="Catarino B."/>
            <person name="Hetherington A.J."/>
            <person name="Saltykova A."/>
            <person name="Bonnot C."/>
            <person name="Breuninger H."/>
            <person name="Symeonidi A."/>
            <person name="Radhakrishnan G.V."/>
            <person name="Van Nieuwerburgh F."/>
            <person name="Deforce D."/>
            <person name="Chang C."/>
            <person name="Karol K.G."/>
            <person name="Hedrich R."/>
            <person name="Ulvskov P."/>
            <person name="Glockner G."/>
            <person name="Delwiche C.F."/>
            <person name="Petrasek J."/>
            <person name="Van de Peer Y."/>
            <person name="Friml J."/>
            <person name="Beilby M."/>
            <person name="Dolan L."/>
            <person name="Kohara Y."/>
            <person name="Sugano S."/>
            <person name="Fujiyama A."/>
            <person name="Delaux P.-M."/>
            <person name="Quint M."/>
            <person name="TheiBen G."/>
            <person name="Hagemann M."/>
            <person name="Harholt J."/>
            <person name="Dunand C."/>
            <person name="Zachgo S."/>
            <person name="Langdale J."/>
            <person name="Maumus F."/>
            <person name="Straeten D.V.D."/>
            <person name="Gould S.B."/>
            <person name="Rensing S.A."/>
        </authorList>
    </citation>
    <scope>NUCLEOTIDE SEQUENCE [LARGE SCALE GENOMIC DNA]</scope>
    <source>
        <strain evidence="3 4">S276</strain>
    </source>
</reference>
<evidence type="ECO:0000313" key="3">
    <source>
        <dbReference type="EMBL" id="GBG64997.1"/>
    </source>
</evidence>
<dbReference type="Proteomes" id="UP000265515">
    <property type="component" value="Unassembled WGS sequence"/>
</dbReference>
<evidence type="ECO:0000313" key="4">
    <source>
        <dbReference type="Proteomes" id="UP000265515"/>
    </source>
</evidence>
<accession>A0A388K4N0</accession>
<feature type="region of interest" description="Disordered" evidence="1">
    <location>
        <begin position="1"/>
        <end position="76"/>
    </location>
</feature>
<proteinExistence type="predicted"/>
<comment type="caution">
    <text evidence="3">The sequence shown here is derived from an EMBL/GenBank/DDBJ whole genome shotgun (WGS) entry which is preliminary data.</text>
</comment>
<organism evidence="3 4">
    <name type="scientific">Chara braunii</name>
    <name type="common">Braun's stonewort</name>
    <dbReference type="NCBI Taxonomy" id="69332"/>
    <lineage>
        <taxon>Eukaryota</taxon>
        <taxon>Viridiplantae</taxon>
        <taxon>Streptophyta</taxon>
        <taxon>Charophyceae</taxon>
        <taxon>Charales</taxon>
        <taxon>Characeae</taxon>
        <taxon>Chara</taxon>
    </lineage>
</organism>
<dbReference type="Gene3D" id="3.40.1440.10">
    <property type="entry name" value="GIY-YIG endonuclease"/>
    <property type="match status" value="1"/>
</dbReference>
<evidence type="ECO:0000259" key="2">
    <source>
        <dbReference type="PROSITE" id="PS50164"/>
    </source>
</evidence>
<dbReference type="PROSITE" id="PS50164">
    <property type="entry name" value="GIY_YIG"/>
    <property type="match status" value="1"/>
</dbReference>
<keyword evidence="4" id="KW-1185">Reference proteome</keyword>
<dbReference type="Gramene" id="GBG64997">
    <property type="protein sequence ID" value="GBG64997"/>
    <property type="gene ID" value="CBR_g48746"/>
</dbReference>
<evidence type="ECO:0000256" key="1">
    <source>
        <dbReference type="SAM" id="MobiDB-lite"/>
    </source>
</evidence>
<dbReference type="Pfam" id="PF01541">
    <property type="entry name" value="GIY-YIG"/>
    <property type="match status" value="1"/>
</dbReference>
<dbReference type="InterPro" id="IPR035901">
    <property type="entry name" value="GIY-YIG_endonuc_sf"/>
</dbReference>